<dbReference type="EMBL" id="HACG01005419">
    <property type="protein sequence ID" value="CEK52284.1"/>
    <property type="molecule type" value="Transcribed_RNA"/>
</dbReference>
<evidence type="ECO:0000313" key="1">
    <source>
        <dbReference type="EMBL" id="CEK52284.1"/>
    </source>
</evidence>
<sequence length="57" mass="6211">VSAVCTNVNTETVSDVCTKANTETVSAVCTKANTETHKTLKINKILYNSDMCIIYIL</sequence>
<reference evidence="1" key="1">
    <citation type="submission" date="2014-12" db="EMBL/GenBank/DDBJ databases">
        <title>Insight into the proteome of Arion vulgaris.</title>
        <authorList>
            <person name="Aradska J."/>
            <person name="Bulat T."/>
            <person name="Smidak R."/>
            <person name="Sarate P."/>
            <person name="Gangsoo J."/>
            <person name="Sialana F."/>
            <person name="Bilban M."/>
            <person name="Lubec G."/>
        </authorList>
    </citation>
    <scope>NUCLEOTIDE SEQUENCE</scope>
    <source>
        <tissue evidence="1">Skin</tissue>
    </source>
</reference>
<organism evidence="1">
    <name type="scientific">Arion vulgaris</name>
    <dbReference type="NCBI Taxonomy" id="1028688"/>
    <lineage>
        <taxon>Eukaryota</taxon>
        <taxon>Metazoa</taxon>
        <taxon>Spiralia</taxon>
        <taxon>Lophotrochozoa</taxon>
        <taxon>Mollusca</taxon>
        <taxon>Gastropoda</taxon>
        <taxon>Heterobranchia</taxon>
        <taxon>Euthyneura</taxon>
        <taxon>Panpulmonata</taxon>
        <taxon>Eupulmonata</taxon>
        <taxon>Stylommatophora</taxon>
        <taxon>Helicina</taxon>
        <taxon>Arionoidea</taxon>
        <taxon>Arionidae</taxon>
        <taxon>Arion</taxon>
    </lineage>
</organism>
<gene>
    <name evidence="1" type="primary">ORF16166</name>
</gene>
<proteinExistence type="predicted"/>
<name>A0A0B6Y7Z3_9EUPU</name>
<feature type="non-terminal residue" evidence="1">
    <location>
        <position position="1"/>
    </location>
</feature>
<dbReference type="AlphaFoldDB" id="A0A0B6Y7Z3"/>
<accession>A0A0B6Y7Z3</accession>
<protein>
    <submittedName>
        <fullName evidence="1">Uncharacterized protein</fullName>
    </submittedName>
</protein>